<organism evidence="1 2">
    <name type="scientific">Cirrhinus mrigala</name>
    <name type="common">Mrigala</name>
    <dbReference type="NCBI Taxonomy" id="683832"/>
    <lineage>
        <taxon>Eukaryota</taxon>
        <taxon>Metazoa</taxon>
        <taxon>Chordata</taxon>
        <taxon>Craniata</taxon>
        <taxon>Vertebrata</taxon>
        <taxon>Euteleostomi</taxon>
        <taxon>Actinopterygii</taxon>
        <taxon>Neopterygii</taxon>
        <taxon>Teleostei</taxon>
        <taxon>Ostariophysi</taxon>
        <taxon>Cypriniformes</taxon>
        <taxon>Cyprinidae</taxon>
        <taxon>Labeoninae</taxon>
        <taxon>Labeonini</taxon>
        <taxon>Cirrhinus</taxon>
    </lineage>
</organism>
<reference evidence="1 2" key="1">
    <citation type="submission" date="2024-05" db="EMBL/GenBank/DDBJ databases">
        <title>Genome sequencing and assembly of Indian major carp, Cirrhinus mrigala (Hamilton, 1822).</title>
        <authorList>
            <person name="Mohindra V."/>
            <person name="Chowdhury L.M."/>
            <person name="Lal K."/>
            <person name="Jena J.K."/>
        </authorList>
    </citation>
    <scope>NUCLEOTIDE SEQUENCE [LARGE SCALE GENOMIC DNA]</scope>
    <source>
        <strain evidence="1">CM1030</strain>
        <tissue evidence="1">Blood</tissue>
    </source>
</reference>
<name>A0ABD0NY08_CIRMR</name>
<evidence type="ECO:0000313" key="1">
    <source>
        <dbReference type="EMBL" id="KAL0166659.1"/>
    </source>
</evidence>
<dbReference type="EMBL" id="JAMKFB020000019">
    <property type="protein sequence ID" value="KAL0166659.1"/>
    <property type="molecule type" value="Genomic_DNA"/>
</dbReference>
<protein>
    <submittedName>
        <fullName evidence="1">Uncharacterized protein</fullName>
    </submittedName>
</protein>
<gene>
    <name evidence="1" type="ORF">M9458_038503</name>
</gene>
<proteinExistence type="predicted"/>
<dbReference type="AlphaFoldDB" id="A0ABD0NY08"/>
<dbReference type="Proteomes" id="UP001529510">
    <property type="component" value="Unassembled WGS sequence"/>
</dbReference>
<keyword evidence="2" id="KW-1185">Reference proteome</keyword>
<feature type="non-terminal residue" evidence="1">
    <location>
        <position position="1"/>
    </location>
</feature>
<accession>A0ABD0NY08</accession>
<sequence>DRVSLAELIRKLQSGERSANDQAVLRVSEPLDMEKYMQEAGYGESINYAVL</sequence>
<evidence type="ECO:0000313" key="2">
    <source>
        <dbReference type="Proteomes" id="UP001529510"/>
    </source>
</evidence>
<comment type="caution">
    <text evidence="1">The sequence shown here is derived from an EMBL/GenBank/DDBJ whole genome shotgun (WGS) entry which is preliminary data.</text>
</comment>